<dbReference type="InterPro" id="IPR024789">
    <property type="entry name" value="APC4"/>
</dbReference>
<proteinExistence type="predicted"/>
<dbReference type="eggNOG" id="KOG1116">
    <property type="taxonomic scope" value="Eukaryota"/>
</dbReference>
<dbReference type="GO" id="GO:0031145">
    <property type="term" value="P:anaphase-promoting complex-dependent catabolic process"/>
    <property type="evidence" value="ECO:0007669"/>
    <property type="project" value="InterPro"/>
</dbReference>
<dbReference type="Pfam" id="PF12896">
    <property type="entry name" value="ANAPC4"/>
    <property type="match status" value="1"/>
</dbReference>
<dbReference type="InterPro" id="IPR024790">
    <property type="entry name" value="APC4_long_dom"/>
</dbReference>
<dbReference type="PANTHER" id="PTHR13260:SF0">
    <property type="entry name" value="ANAPHASE-PROMOTING COMPLEX SUBUNIT 4"/>
    <property type="match status" value="1"/>
</dbReference>
<name>M7ZEG5_TRIUA</name>
<evidence type="ECO:0000259" key="1">
    <source>
        <dbReference type="Pfam" id="PF12896"/>
    </source>
</evidence>
<accession>M7ZEG5</accession>
<protein>
    <submittedName>
        <fullName evidence="2">Uncharacterized protein</fullName>
    </submittedName>
</protein>
<dbReference type="GO" id="GO:0005680">
    <property type="term" value="C:anaphase-promoting complex"/>
    <property type="evidence" value="ECO:0007669"/>
    <property type="project" value="InterPro"/>
</dbReference>
<organism evidence="2">
    <name type="scientific">Triticum urartu</name>
    <name type="common">Red wild einkorn</name>
    <name type="synonym">Crithodium urartu</name>
    <dbReference type="NCBI Taxonomy" id="4572"/>
    <lineage>
        <taxon>Eukaryota</taxon>
        <taxon>Viridiplantae</taxon>
        <taxon>Streptophyta</taxon>
        <taxon>Embryophyta</taxon>
        <taxon>Tracheophyta</taxon>
        <taxon>Spermatophyta</taxon>
        <taxon>Magnoliopsida</taxon>
        <taxon>Liliopsida</taxon>
        <taxon>Poales</taxon>
        <taxon>Poaceae</taxon>
        <taxon>BOP clade</taxon>
        <taxon>Pooideae</taxon>
        <taxon>Triticodae</taxon>
        <taxon>Triticeae</taxon>
        <taxon>Triticinae</taxon>
        <taxon>Triticum</taxon>
    </lineage>
</organism>
<sequence length="945" mass="104358">MAEEQMEEAASSSAAASGTPFQLQFDKPIPFQIKLAEWNPEKDLLAMVTDDSKGSASHQFAGALMNGKMLRSIKSHDVAIVCLNWAEDEPLSRTDKEDLLSYEDRTTRFFPPAPVMPRIGGLNSGDTGLADENEEAIQAFSSASCQRFNILCTGDKDGCICFSIFGIFPIGKININKVPIHVQSSGKRTSYRLQDVSISKVSLSRNLHQLVLLCSGKLINTDNLSLSNDLSVGVHCLHLDTSIFSNRKNELHQVSQQASSIQDLVEVVRASISMMSKQWSNAMNLFHEKFSALPSLLTAHGMESSSEDEFMSLLFGTHTSPALHQFLVSSLGEAGLKRIAKTIESAGRELRIVVSEHLQPAVEIISFRLAELRGLARWRSRFQNIGLDEKLMDGVTERVGMLVVQVERFSRVAATVLYLFQNFFSWVLKCVKILLSEPTDQVPSTNSELVVIFLKFLLDKDPIKQLVETDQIFEWDIDTAKHVEHLVVFGGFTDTKFLERSLAKQFSELEESLKEAFLMPFTTVSSQIHCQGLLPLYPVTSSDALSSTSTPASIAFYKEDKDSQHNASSYSSTDYICFKIPDGSLNLRNFVAVIKDLCNSCSTSSTPSLSGFLLHIPVEYECVDLSLYKHFAYLRKENGYSQDNQVVLLLSGKSSSESAGRSWMVMLQTENLSFSQLSRTFPANYYNLQELEVLELQLDTDYGKVRSIPHPLSTPLAVSASRGVACVFSSRRHALVYILDEDEDEDEDEGLKLTFRVYICRVNLGRYSVNGGVATEMLYSLQLCTEPVTSNMDRRVRKRRVAELETQLRTAQQQTQAAREEAGFEDANLGPQGNQAAPGYCEEVRQTGGIIAAQAALGAAPLPPSRVCPGEATPDTLFDLALCLQGAPLWTDAWKSSATQEGARQASATLQAHTPELGIHGWSCFTRRGPAPPASSFISAVTSPV</sequence>
<gene>
    <name evidence="2" type="ORF">TRIUR3_12874</name>
</gene>
<dbReference type="OMA" id="HCKLFVP"/>
<reference evidence="2" key="1">
    <citation type="journal article" date="2013" name="Nature">
        <title>Draft genome of the wheat A-genome progenitor Triticum urartu.</title>
        <authorList>
            <person name="Ling H.Q."/>
            <person name="Zhao S."/>
            <person name="Liu D."/>
            <person name="Wang J."/>
            <person name="Sun H."/>
            <person name="Zhang C."/>
            <person name="Fan H."/>
            <person name="Li D."/>
            <person name="Dong L."/>
            <person name="Tao Y."/>
            <person name="Gao C."/>
            <person name="Wu H."/>
            <person name="Li Y."/>
            <person name="Cui Y."/>
            <person name="Guo X."/>
            <person name="Zheng S."/>
            <person name="Wang B."/>
            <person name="Yu K."/>
            <person name="Liang Q."/>
            <person name="Yang W."/>
            <person name="Lou X."/>
            <person name="Chen J."/>
            <person name="Feng M."/>
            <person name="Jian J."/>
            <person name="Zhang X."/>
            <person name="Luo G."/>
            <person name="Jiang Y."/>
            <person name="Liu J."/>
            <person name="Wang Z."/>
            <person name="Sha Y."/>
            <person name="Zhang B."/>
            <person name="Wu H."/>
            <person name="Tang D."/>
            <person name="Shen Q."/>
            <person name="Xue P."/>
            <person name="Zou S."/>
            <person name="Wang X."/>
            <person name="Liu X."/>
            <person name="Wang F."/>
            <person name="Yang Y."/>
            <person name="An X."/>
            <person name="Dong Z."/>
            <person name="Zhang K."/>
            <person name="Zhang X."/>
            <person name="Luo M.C."/>
            <person name="Dvorak J."/>
            <person name="Tong Y."/>
            <person name="Wang J."/>
            <person name="Yang H."/>
            <person name="Li Z."/>
            <person name="Wang D."/>
            <person name="Zhang A."/>
            <person name="Wang J."/>
        </authorList>
    </citation>
    <scope>NUCLEOTIDE SEQUENCE</scope>
</reference>
<dbReference type="GO" id="GO:0034399">
    <property type="term" value="C:nuclear periphery"/>
    <property type="evidence" value="ECO:0007669"/>
    <property type="project" value="TreeGrafter"/>
</dbReference>
<dbReference type="GO" id="GO:0070979">
    <property type="term" value="P:protein K11-linked ubiquitination"/>
    <property type="evidence" value="ECO:0007669"/>
    <property type="project" value="TreeGrafter"/>
</dbReference>
<dbReference type="PANTHER" id="PTHR13260">
    <property type="entry name" value="ANAPHASE PROMOTING COMPLEX SUBUNIT 4 APC4"/>
    <property type="match status" value="1"/>
</dbReference>
<feature type="domain" description="Anaphase-promoting complex subunit 4 long" evidence="1">
    <location>
        <begin position="235"/>
        <end position="436"/>
    </location>
</feature>
<dbReference type="AlphaFoldDB" id="M7ZEG5"/>
<dbReference type="EMBL" id="KD227429">
    <property type="protein sequence ID" value="EMS50805.1"/>
    <property type="molecule type" value="Genomic_DNA"/>
</dbReference>
<dbReference type="STRING" id="4572.M7ZEG5"/>
<dbReference type="eggNOG" id="KOG4640">
    <property type="taxonomic scope" value="Eukaryota"/>
</dbReference>
<evidence type="ECO:0000313" key="2">
    <source>
        <dbReference type="EMBL" id="EMS50805.1"/>
    </source>
</evidence>